<dbReference type="EMBL" id="LR031588">
    <property type="protein sequence ID" value="VDD23740.1"/>
    <property type="molecule type" value="Genomic_DNA"/>
</dbReference>
<proteinExistence type="predicted"/>
<dbReference type="AlphaFoldDB" id="A0A3P6D981"/>
<name>A0A3P6D981_BRACM</name>
<protein>
    <submittedName>
        <fullName evidence="1">Uncharacterized protein</fullName>
    </submittedName>
</protein>
<reference evidence="1" key="1">
    <citation type="submission" date="2018-11" db="EMBL/GenBank/DDBJ databases">
        <authorList>
            <consortium name="Genoscope - CEA"/>
            <person name="William W."/>
        </authorList>
    </citation>
    <scope>NUCLEOTIDE SEQUENCE</scope>
</reference>
<evidence type="ECO:0000313" key="1">
    <source>
        <dbReference type="EMBL" id="VDD23740.1"/>
    </source>
</evidence>
<accession>A0A3P6D981</accession>
<organism evidence="1">
    <name type="scientific">Brassica campestris</name>
    <name type="common">Field mustard</name>
    <dbReference type="NCBI Taxonomy" id="3711"/>
    <lineage>
        <taxon>Eukaryota</taxon>
        <taxon>Viridiplantae</taxon>
        <taxon>Streptophyta</taxon>
        <taxon>Embryophyta</taxon>
        <taxon>Tracheophyta</taxon>
        <taxon>Spermatophyta</taxon>
        <taxon>Magnoliopsida</taxon>
        <taxon>eudicotyledons</taxon>
        <taxon>Gunneridae</taxon>
        <taxon>Pentapetalae</taxon>
        <taxon>rosids</taxon>
        <taxon>malvids</taxon>
        <taxon>Brassicales</taxon>
        <taxon>Brassicaceae</taxon>
        <taxon>Brassiceae</taxon>
        <taxon>Brassica</taxon>
    </lineage>
</organism>
<gene>
    <name evidence="1" type="ORF">BRASC39T46219Z</name>
</gene>
<sequence>MRSPTSLKMSHAQTTPQSAQLLLVLSLHGYRPTKTFSLSARSTQTVPVTD</sequence>